<dbReference type="AlphaFoldDB" id="A0A0K1PD35"/>
<dbReference type="STRING" id="1391653.AKJ08_1421"/>
<evidence type="ECO:0000256" key="2">
    <source>
        <dbReference type="SAM" id="Phobius"/>
    </source>
</evidence>
<dbReference type="SUPFAM" id="SSF110997">
    <property type="entry name" value="Sporulation related repeat"/>
    <property type="match status" value="1"/>
</dbReference>
<dbReference type="GO" id="GO:0030428">
    <property type="term" value="C:cell septum"/>
    <property type="evidence" value="ECO:0007669"/>
    <property type="project" value="TreeGrafter"/>
</dbReference>
<keyword evidence="2" id="KW-0812">Transmembrane</keyword>
<keyword evidence="2" id="KW-0472">Membrane</keyword>
<feature type="domain" description="SPOR" evidence="3">
    <location>
        <begin position="185"/>
        <end position="265"/>
    </location>
</feature>
<dbReference type="GO" id="GO:0032506">
    <property type="term" value="P:cytokinetic process"/>
    <property type="evidence" value="ECO:0007669"/>
    <property type="project" value="TreeGrafter"/>
</dbReference>
<dbReference type="PANTHER" id="PTHR38687">
    <property type="entry name" value="CELL DIVISION PROTEIN DEDD-RELATED"/>
    <property type="match status" value="1"/>
</dbReference>
<evidence type="ECO:0000313" key="4">
    <source>
        <dbReference type="EMBL" id="AKU91034.1"/>
    </source>
</evidence>
<reference evidence="4 5" key="1">
    <citation type="submission" date="2015-08" db="EMBL/GenBank/DDBJ databases">
        <authorList>
            <person name="Babu N.S."/>
            <person name="Beckwith C.J."/>
            <person name="Beseler K.G."/>
            <person name="Brison A."/>
            <person name="Carone J.V."/>
            <person name="Caskin T.P."/>
            <person name="Diamond M."/>
            <person name="Durham M.E."/>
            <person name="Foxe J.M."/>
            <person name="Go M."/>
            <person name="Henderson B.A."/>
            <person name="Jones I.B."/>
            <person name="McGettigan J.A."/>
            <person name="Micheletti S.J."/>
            <person name="Nasrallah M.E."/>
            <person name="Ortiz D."/>
            <person name="Piller C.R."/>
            <person name="Privatt S.R."/>
            <person name="Schneider S.L."/>
            <person name="Sharp S."/>
            <person name="Smith T.C."/>
            <person name="Stanton J.D."/>
            <person name="Ullery H.E."/>
            <person name="Wilson R.J."/>
            <person name="Serrano M.G."/>
            <person name="Buck G."/>
            <person name="Lee V."/>
            <person name="Wang Y."/>
            <person name="Carvalho R."/>
            <person name="Voegtly L."/>
            <person name="Shi R."/>
            <person name="Duckworth R."/>
            <person name="Johnson A."/>
            <person name="Loviza R."/>
            <person name="Walstead R."/>
            <person name="Shah Z."/>
            <person name="Kiflezghi M."/>
            <person name="Wade K."/>
            <person name="Ball S.L."/>
            <person name="Bradley K.W."/>
            <person name="Asai D.J."/>
            <person name="Bowman C.A."/>
            <person name="Russell D.A."/>
            <person name="Pope W.H."/>
            <person name="Jacobs-Sera D."/>
            <person name="Hendrix R.W."/>
            <person name="Hatfull G.F."/>
        </authorList>
    </citation>
    <scope>NUCLEOTIDE SEQUENCE [LARGE SCALE GENOMIC DNA]</scope>
    <source>
        <strain evidence="4 5">DSM 27710</strain>
    </source>
</reference>
<dbReference type="InterPro" id="IPR007730">
    <property type="entry name" value="SPOR-like_dom"/>
</dbReference>
<dbReference type="PROSITE" id="PS51724">
    <property type="entry name" value="SPOR"/>
    <property type="match status" value="1"/>
</dbReference>
<dbReference type="RefSeq" id="WP_050725406.1">
    <property type="nucleotide sequence ID" value="NZ_CP012332.1"/>
</dbReference>
<feature type="compositionally biased region" description="Basic and acidic residues" evidence="1">
    <location>
        <begin position="91"/>
        <end position="121"/>
    </location>
</feature>
<dbReference type="GO" id="GO:0032153">
    <property type="term" value="C:cell division site"/>
    <property type="evidence" value="ECO:0007669"/>
    <property type="project" value="TreeGrafter"/>
</dbReference>
<organism evidence="4 5">
    <name type="scientific">Vulgatibacter incomptus</name>
    <dbReference type="NCBI Taxonomy" id="1391653"/>
    <lineage>
        <taxon>Bacteria</taxon>
        <taxon>Pseudomonadati</taxon>
        <taxon>Myxococcota</taxon>
        <taxon>Myxococcia</taxon>
        <taxon>Myxococcales</taxon>
        <taxon>Cystobacterineae</taxon>
        <taxon>Vulgatibacteraceae</taxon>
        <taxon>Vulgatibacter</taxon>
    </lineage>
</organism>
<dbReference type="InterPro" id="IPR052521">
    <property type="entry name" value="Cell_div_SPOR-domain"/>
</dbReference>
<dbReference type="Gene3D" id="3.30.70.1070">
    <property type="entry name" value="Sporulation related repeat"/>
    <property type="match status" value="1"/>
</dbReference>
<feature type="compositionally biased region" description="Low complexity" evidence="1">
    <location>
        <begin position="162"/>
        <end position="175"/>
    </location>
</feature>
<feature type="transmembrane region" description="Helical" evidence="2">
    <location>
        <begin position="20"/>
        <end position="39"/>
    </location>
</feature>
<name>A0A0K1PD35_9BACT</name>
<proteinExistence type="predicted"/>
<evidence type="ECO:0000256" key="1">
    <source>
        <dbReference type="SAM" id="MobiDB-lite"/>
    </source>
</evidence>
<protein>
    <recommendedName>
        <fullName evidence="3">SPOR domain-containing protein</fullName>
    </recommendedName>
</protein>
<dbReference type="PANTHER" id="PTHR38687:SF1">
    <property type="entry name" value="CELL DIVISION PROTEIN DEDD"/>
    <property type="match status" value="1"/>
</dbReference>
<gene>
    <name evidence="4" type="ORF">AKJ08_1421</name>
</gene>
<dbReference type="InterPro" id="IPR036680">
    <property type="entry name" value="SPOR-like_sf"/>
</dbReference>
<evidence type="ECO:0000259" key="3">
    <source>
        <dbReference type="PROSITE" id="PS51724"/>
    </source>
</evidence>
<feature type="compositionally biased region" description="Low complexity" evidence="1">
    <location>
        <begin position="131"/>
        <end position="149"/>
    </location>
</feature>
<dbReference type="PATRIC" id="fig|1391653.3.peg.1492"/>
<dbReference type="Proteomes" id="UP000055590">
    <property type="component" value="Chromosome"/>
</dbReference>
<feature type="compositionally biased region" description="Pro residues" evidence="1">
    <location>
        <begin position="150"/>
        <end position="161"/>
    </location>
</feature>
<dbReference type="GO" id="GO:0042834">
    <property type="term" value="F:peptidoglycan binding"/>
    <property type="evidence" value="ECO:0007669"/>
    <property type="project" value="InterPro"/>
</dbReference>
<sequence>MRDENRIREKIELTLDTRQVVSIVLGSAVVLGIVFYLGVTVGKDLSVGRAPPPTDPLERLDQQALVIDEKITFPEALTDEVVAEADSPSAPEKRASPEKAEPARAAPKADEAPRAPDREGIAEGAAPKEAPIPAVASAAQASAASKEPSATPPPKPAPAAPAPKGSAAVASSTSAPKPPPAAEAGAGKEAYTVQVAAFPSRQEADALVGQLRRKGFAPTVVKAEVPGKGTFYRVRVGRFRTREEASRYLEDLRREARLDGFVTPTEG</sequence>
<accession>A0A0K1PD35</accession>
<keyword evidence="2" id="KW-1133">Transmembrane helix</keyword>
<feature type="region of interest" description="Disordered" evidence="1">
    <location>
        <begin position="80"/>
        <end position="187"/>
    </location>
</feature>
<keyword evidence="5" id="KW-1185">Reference proteome</keyword>
<dbReference type="Pfam" id="PF05036">
    <property type="entry name" value="SPOR"/>
    <property type="match status" value="1"/>
</dbReference>
<dbReference type="EMBL" id="CP012332">
    <property type="protein sequence ID" value="AKU91034.1"/>
    <property type="molecule type" value="Genomic_DNA"/>
</dbReference>
<evidence type="ECO:0000313" key="5">
    <source>
        <dbReference type="Proteomes" id="UP000055590"/>
    </source>
</evidence>
<dbReference type="OrthoDB" id="7063246at2"/>
<dbReference type="KEGG" id="vin:AKJ08_1421"/>